<dbReference type="Gene3D" id="1.10.40.30">
    <property type="entry name" value="Fumarase/aspartase (C-terminal domain)"/>
    <property type="match status" value="1"/>
</dbReference>
<dbReference type="GO" id="GO:0006189">
    <property type="term" value="P:'de novo' IMP biosynthetic process"/>
    <property type="evidence" value="ECO:0007669"/>
    <property type="project" value="UniProtKB-UniPathway"/>
</dbReference>
<dbReference type="InterPro" id="IPR022761">
    <property type="entry name" value="Fumarate_lyase_N"/>
</dbReference>
<dbReference type="InterPro" id="IPR019468">
    <property type="entry name" value="AdenyloSucc_lyase_C"/>
</dbReference>
<evidence type="ECO:0000259" key="4">
    <source>
        <dbReference type="SMART" id="SM00998"/>
    </source>
</evidence>
<comment type="catalytic activity">
    <reaction evidence="3">
        <text>(2S)-2-[5-amino-1-(5-phospho-beta-D-ribosyl)imidazole-4-carboxamido]succinate = 5-amino-1-(5-phospho-beta-D-ribosyl)imidazole-4-carboxamide + fumarate</text>
        <dbReference type="Rhea" id="RHEA:23920"/>
        <dbReference type="ChEBI" id="CHEBI:29806"/>
        <dbReference type="ChEBI" id="CHEBI:58443"/>
        <dbReference type="ChEBI" id="CHEBI:58475"/>
        <dbReference type="EC" id="4.3.2.2"/>
    </reaction>
</comment>
<dbReference type="GO" id="GO:0004018">
    <property type="term" value="F:N6-(1,2-dicarboxyethyl)AMP AMP-lyase (fumarate-forming) activity"/>
    <property type="evidence" value="ECO:0007669"/>
    <property type="project" value="UniProtKB-UniRule"/>
</dbReference>
<dbReference type="EC" id="4.3.2.2" evidence="2 3"/>
<sequence length="479" mass="52601">MSDVADKKKITNVLSNRYASAELTELWSPEAKILLERQLWIAVMKAQKALGVEIPSEAIAAYERIIDQIDLASIADREKITRHDVKARIEEFNALAGFEHIHKGMTSRDLTENVEQLQIYRSLELIRNKSVAVVARVAHHAAQYQSLVMAGRSHNVAAQATTLGKRFASAAEEILVAIDRVEELLDRYPLRGIKGPMGTAQDMLDLMGGDQKKLASLETQVADHLGISRVFDSVGQVYPRSLDFDAVSALVQLGAGPSSLATTIRLMAGNETVTEGFKEGQVGSSAMPHKMNARSCERVGGLQVILRGYLTMVADLAGQQWNEGDVFCSVIRRVALPDAFFALDGMYETFLTVLDEFGAFPAMIDRELERYLPFLATTRILMAAVRAGVGRETAHEVIKENAVAVALNMRENGGGQDLIQRLAADERLPMTQEQLDEALADHHAFIGAAESQVSRVLNRVEDLTNRYPSAAAYTPGEIL</sequence>
<dbReference type="Proteomes" id="UP000195652">
    <property type="component" value="Chromosome"/>
</dbReference>
<dbReference type="GO" id="GO:0044208">
    <property type="term" value="P:'de novo' AMP biosynthetic process"/>
    <property type="evidence" value="ECO:0007669"/>
    <property type="project" value="UniProtKB-UniPathway"/>
</dbReference>
<protein>
    <recommendedName>
        <fullName evidence="2 3">Adenylosuccinate lyase</fullName>
        <shortName evidence="3">ASL</shortName>
        <ecNumber evidence="2 3">4.3.2.2</ecNumber>
    </recommendedName>
    <alternativeName>
        <fullName evidence="3">Adenylosuccinase</fullName>
    </alternativeName>
</protein>
<keyword evidence="1 3" id="KW-0456">Lyase</keyword>
<proteinExistence type="inferred from homology"/>
<reference evidence="5 6" key="2">
    <citation type="journal article" date="2020" name="Antonie Van Leeuwenhoek">
        <title>Phylogenomic characterisation of a novel corynebacterial species pathogenic to animals.</title>
        <authorList>
            <person name="Moller J."/>
            <person name="Musella L."/>
            <person name="Melnikov V."/>
            <person name="Geissdorfer W."/>
            <person name="Burkovski A."/>
            <person name="Sangal V."/>
        </authorList>
    </citation>
    <scope>NUCLEOTIDE SEQUENCE [LARGE SCALE GENOMIC DNA]</scope>
    <source>
        <strain evidence="5 6">PO100/5</strain>
    </source>
</reference>
<dbReference type="InterPro" id="IPR000362">
    <property type="entry name" value="Fumarate_lyase_fam"/>
</dbReference>
<dbReference type="UniPathway" id="UPA00075">
    <property type="reaction ID" value="UER00336"/>
</dbReference>
<reference evidence="5 6" key="1">
    <citation type="journal article" date="2014" name="BMC Vet. Res.">
        <title>First report of Corynebacterium pseudotuberculosis from caseous lymphadenitis lesions in Black Alentejano pig (Sus scrofa domesticus).</title>
        <authorList>
            <person name="Oliveira M."/>
            <person name="Barroco C."/>
            <person name="Mottola C."/>
            <person name="Santos R."/>
            <person name="Lemsaddek A."/>
            <person name="Tavares L."/>
            <person name="Semedo-Lemsaddek T."/>
        </authorList>
    </citation>
    <scope>NUCLEOTIDE SEQUENCE [LARGE SCALE GENOMIC DNA]</scope>
    <source>
        <strain evidence="5 6">PO100/5</strain>
    </source>
</reference>
<dbReference type="PROSITE" id="PS00163">
    <property type="entry name" value="FUMARATE_LYASES"/>
    <property type="match status" value="1"/>
</dbReference>
<comment type="catalytic activity">
    <reaction evidence="3">
        <text>N(6)-(1,2-dicarboxyethyl)-AMP = fumarate + AMP</text>
        <dbReference type="Rhea" id="RHEA:16853"/>
        <dbReference type="ChEBI" id="CHEBI:29806"/>
        <dbReference type="ChEBI" id="CHEBI:57567"/>
        <dbReference type="ChEBI" id="CHEBI:456215"/>
        <dbReference type="EC" id="4.3.2.2"/>
    </reaction>
</comment>
<evidence type="ECO:0000313" key="6">
    <source>
        <dbReference type="Proteomes" id="UP000195652"/>
    </source>
</evidence>
<dbReference type="GO" id="GO:0005829">
    <property type="term" value="C:cytosol"/>
    <property type="evidence" value="ECO:0007669"/>
    <property type="project" value="TreeGrafter"/>
</dbReference>
<comment type="pathway">
    <text evidence="3">Purine metabolism; AMP biosynthesis via de novo pathway; AMP from IMP: step 2/2.</text>
</comment>
<reference evidence="5 6" key="3">
    <citation type="journal article" date="2020" name="Int. J. Syst. Evol. Microbiol.">
        <title>Corynebacterium silvaticum sp. nov., a unique group of NTTB corynebacteria in wild boar and roe deer.</title>
        <authorList>
            <person name="Dangel A."/>
            <person name="Berger A."/>
            <person name="Rau J."/>
            <person name="Eisenberg T."/>
            <person name="Kampfer P."/>
            <person name="Margos G."/>
            <person name="Contzen M."/>
            <person name="Busse H.J."/>
            <person name="Konrad R."/>
            <person name="Peters M."/>
            <person name="Sting R."/>
            <person name="Sing A."/>
        </authorList>
    </citation>
    <scope>NUCLEOTIDE SEQUENCE [LARGE SCALE GENOMIC DNA]</scope>
    <source>
        <strain evidence="5 6">PO100/5</strain>
    </source>
</reference>
<dbReference type="UniPathway" id="UPA00074">
    <property type="reaction ID" value="UER00132"/>
</dbReference>
<dbReference type="Gene3D" id="1.20.200.10">
    <property type="entry name" value="Fumarase/aspartase (Central domain)"/>
    <property type="match status" value="1"/>
</dbReference>
<dbReference type="Pfam" id="PF00206">
    <property type="entry name" value="Lyase_1"/>
    <property type="match status" value="1"/>
</dbReference>
<keyword evidence="6" id="KW-1185">Reference proteome</keyword>
<dbReference type="InterPro" id="IPR020557">
    <property type="entry name" value="Fumarate_lyase_CS"/>
</dbReference>
<dbReference type="PRINTS" id="PR00149">
    <property type="entry name" value="FUMRATELYASE"/>
</dbReference>
<dbReference type="GO" id="GO:0070626">
    <property type="term" value="F:(S)-2-(5-amino-1-(5-phospho-D-ribosyl)imidazole-4-carboxamido) succinate lyase (fumarate-forming) activity"/>
    <property type="evidence" value="ECO:0007669"/>
    <property type="project" value="TreeGrafter"/>
</dbReference>
<feature type="domain" description="Adenylosuccinate lyase C-terminal" evidence="4">
    <location>
        <begin position="372"/>
        <end position="457"/>
    </location>
</feature>
<dbReference type="GeneID" id="75008532"/>
<gene>
    <name evidence="5" type="primary">purB</name>
    <name evidence="5" type="ORF">CBE74_09840</name>
</gene>
<dbReference type="Pfam" id="PF10397">
    <property type="entry name" value="ADSL_C"/>
    <property type="match status" value="1"/>
</dbReference>
<dbReference type="NCBIfam" id="TIGR00928">
    <property type="entry name" value="purB"/>
    <property type="match status" value="1"/>
</dbReference>
<reference evidence="5 6" key="4">
    <citation type="journal article" date="2020" name="PLoS ONE">
        <title>Taxonomic classification of strain PO100/5 shows a broader geographic distribution and genetic markers of the recently described Corynebacterium silvaticum.</title>
        <authorList>
            <person name="Viana M.V.C."/>
            <person name="Profeta R."/>
            <person name="da Silva A.L."/>
            <person name="Hurtado R."/>
            <person name="Cerqueira J.C."/>
            <person name="Ribeiro B.F.S."/>
            <person name="Almeida M.O."/>
            <person name="Morais-Rodrigues F."/>
            <person name="Soares S.C."/>
            <person name="Oliveira M."/>
            <person name="Tavares L."/>
            <person name="Figueiredo H."/>
            <person name="Wattam A.R."/>
            <person name="Barh D."/>
            <person name="Ghosh P."/>
            <person name="Silva A."/>
            <person name="Azevedo V."/>
        </authorList>
    </citation>
    <scope>NUCLEOTIDE SEQUENCE [LARGE SCALE GENOMIC DNA]</scope>
    <source>
        <strain evidence="5 6">PO100/5</strain>
    </source>
</reference>
<organism evidence="5 6">
    <name type="scientific">Corynebacterium silvaticum</name>
    <dbReference type="NCBI Taxonomy" id="2320431"/>
    <lineage>
        <taxon>Bacteria</taxon>
        <taxon>Bacillati</taxon>
        <taxon>Actinomycetota</taxon>
        <taxon>Actinomycetes</taxon>
        <taxon>Mycobacteriales</taxon>
        <taxon>Corynebacteriaceae</taxon>
        <taxon>Corynebacterium</taxon>
    </lineage>
</organism>
<evidence type="ECO:0000313" key="5">
    <source>
        <dbReference type="EMBL" id="ARU46703.1"/>
    </source>
</evidence>
<dbReference type="InterPro" id="IPR008948">
    <property type="entry name" value="L-Aspartase-like"/>
</dbReference>
<dbReference type="EMBL" id="CP021417">
    <property type="protein sequence ID" value="ARU46703.1"/>
    <property type="molecule type" value="Genomic_DNA"/>
</dbReference>
<evidence type="ECO:0000256" key="1">
    <source>
        <dbReference type="ARBA" id="ARBA00023239"/>
    </source>
</evidence>
<dbReference type="Gene3D" id="1.10.275.60">
    <property type="match status" value="1"/>
</dbReference>
<evidence type="ECO:0000256" key="2">
    <source>
        <dbReference type="NCBIfam" id="TIGR00928"/>
    </source>
</evidence>
<dbReference type="RefSeq" id="WP_166741062.1">
    <property type="nucleotide sequence ID" value="NZ_CP021417.2"/>
</dbReference>
<comment type="pathway">
    <text evidence="3">Purine metabolism; IMP biosynthesis via de novo pathway; 5-amino-1-(5-phospho-D-ribosyl)imidazole-4-carboxamide from 5-amino-1-(5-phospho-D-ribosyl)imidazole-4-carboxylate: step 2/2.</text>
</comment>
<name>A0A7Y4UPT5_9CORY</name>
<dbReference type="SMART" id="SM00998">
    <property type="entry name" value="ADSL_C"/>
    <property type="match status" value="1"/>
</dbReference>
<comment type="similarity">
    <text evidence="3">Belongs to the lyase 1 family. Adenylosuccinate lyase subfamily.</text>
</comment>
<evidence type="ECO:0000256" key="3">
    <source>
        <dbReference type="RuleBase" id="RU361172"/>
    </source>
</evidence>
<dbReference type="KEGG" id="csil:CBE74_09840"/>
<dbReference type="PANTHER" id="PTHR43172:SF1">
    <property type="entry name" value="ADENYLOSUCCINATE LYASE"/>
    <property type="match status" value="1"/>
</dbReference>
<dbReference type="PANTHER" id="PTHR43172">
    <property type="entry name" value="ADENYLOSUCCINATE LYASE"/>
    <property type="match status" value="1"/>
</dbReference>
<keyword evidence="3" id="KW-0658">Purine biosynthesis</keyword>
<accession>A0A7Y4UPT5</accession>
<dbReference type="AlphaFoldDB" id="A0A7Y4UPT5"/>
<dbReference type="SUPFAM" id="SSF48557">
    <property type="entry name" value="L-aspartase-like"/>
    <property type="match status" value="1"/>
</dbReference>
<dbReference type="InterPro" id="IPR004769">
    <property type="entry name" value="Pur_lyase"/>
</dbReference>